<keyword evidence="3" id="KW-0472">Membrane</keyword>
<keyword evidence="3" id="KW-1133">Transmembrane helix</keyword>
<evidence type="ECO:0000256" key="3">
    <source>
        <dbReference type="SAM" id="Phobius"/>
    </source>
</evidence>
<dbReference type="PANTHER" id="PTHR33021">
    <property type="entry name" value="BLUE COPPER PROTEIN"/>
    <property type="match status" value="1"/>
</dbReference>
<dbReference type="EMBL" id="JAJJMB010012121">
    <property type="protein sequence ID" value="KAI3886820.1"/>
    <property type="molecule type" value="Genomic_DNA"/>
</dbReference>
<evidence type="ECO:0000313" key="6">
    <source>
        <dbReference type="EMBL" id="KAI3886820.1"/>
    </source>
</evidence>
<dbReference type="PROSITE" id="PS51485">
    <property type="entry name" value="PHYTOCYANIN"/>
    <property type="match status" value="1"/>
</dbReference>
<evidence type="ECO:0000256" key="4">
    <source>
        <dbReference type="SAM" id="SignalP"/>
    </source>
</evidence>
<comment type="caution">
    <text evidence="6">The sequence shown here is derived from an EMBL/GenBank/DDBJ whole genome shotgun (WGS) entry which is preliminary data.</text>
</comment>
<dbReference type="CDD" id="cd04216">
    <property type="entry name" value="Phytocyanin"/>
    <property type="match status" value="1"/>
</dbReference>
<dbReference type="Pfam" id="PF02298">
    <property type="entry name" value="Cu_bind_like"/>
    <property type="match status" value="1"/>
</dbReference>
<dbReference type="PANTHER" id="PTHR33021:SF499">
    <property type="entry name" value="OS12G0150500 PROTEIN"/>
    <property type="match status" value="1"/>
</dbReference>
<feature type="chain" id="PRO_5042057005" description="Phytocyanin domain-containing protein" evidence="4">
    <location>
        <begin position="28"/>
        <end position="186"/>
    </location>
</feature>
<dbReference type="Gene3D" id="2.60.40.420">
    <property type="entry name" value="Cupredoxins - blue copper proteins"/>
    <property type="match status" value="1"/>
</dbReference>
<evidence type="ECO:0000313" key="7">
    <source>
        <dbReference type="Proteomes" id="UP001202328"/>
    </source>
</evidence>
<sequence>MKMNQVWVFETTVKLMILLSVFGYATSATTNDTAYDTSATNYTVGGSSGWSLDSDVQIWSSSNTFFVGDTLVFLYRPIHNVLEVNELAYNNCVSSNPVGISDKTWAIITLESTATRYFICGTHCSKGLKVKIIVSASTNPHAPPPPAAPLPKYDFPPSSATHTSRRFVFTSSVISLLLIILMIINS</sequence>
<dbReference type="FunFam" id="2.60.40.420:FF:000034">
    <property type="entry name" value="Cupredoxin superfamily protein"/>
    <property type="match status" value="1"/>
</dbReference>
<dbReference type="InterPro" id="IPR003245">
    <property type="entry name" value="Phytocyanin_dom"/>
</dbReference>
<dbReference type="GO" id="GO:0005886">
    <property type="term" value="C:plasma membrane"/>
    <property type="evidence" value="ECO:0007669"/>
    <property type="project" value="TreeGrafter"/>
</dbReference>
<protein>
    <recommendedName>
        <fullName evidence="5">Phytocyanin domain-containing protein</fullName>
    </recommendedName>
</protein>
<name>A0AAD4SAV3_9MAGN</name>
<keyword evidence="7" id="KW-1185">Reference proteome</keyword>
<keyword evidence="2" id="KW-0325">Glycoprotein</keyword>
<reference evidence="6" key="1">
    <citation type="submission" date="2022-04" db="EMBL/GenBank/DDBJ databases">
        <title>A functionally conserved STORR gene fusion in Papaver species that diverged 16.8 million years ago.</title>
        <authorList>
            <person name="Catania T."/>
        </authorList>
    </citation>
    <scope>NUCLEOTIDE SEQUENCE</scope>
    <source>
        <strain evidence="6">S-188037</strain>
    </source>
</reference>
<organism evidence="6 7">
    <name type="scientific">Papaver atlanticum</name>
    <dbReference type="NCBI Taxonomy" id="357466"/>
    <lineage>
        <taxon>Eukaryota</taxon>
        <taxon>Viridiplantae</taxon>
        <taxon>Streptophyta</taxon>
        <taxon>Embryophyta</taxon>
        <taxon>Tracheophyta</taxon>
        <taxon>Spermatophyta</taxon>
        <taxon>Magnoliopsida</taxon>
        <taxon>Ranunculales</taxon>
        <taxon>Papaveraceae</taxon>
        <taxon>Papaveroideae</taxon>
        <taxon>Papaver</taxon>
    </lineage>
</organism>
<feature type="domain" description="Phytocyanin" evidence="5">
    <location>
        <begin position="40"/>
        <end position="136"/>
    </location>
</feature>
<dbReference type="GO" id="GO:0009055">
    <property type="term" value="F:electron transfer activity"/>
    <property type="evidence" value="ECO:0007669"/>
    <property type="project" value="InterPro"/>
</dbReference>
<dbReference type="Proteomes" id="UP001202328">
    <property type="component" value="Unassembled WGS sequence"/>
</dbReference>
<dbReference type="AlphaFoldDB" id="A0AAD4SAV3"/>
<dbReference type="InterPro" id="IPR039391">
    <property type="entry name" value="Phytocyanin-like"/>
</dbReference>
<evidence type="ECO:0000256" key="2">
    <source>
        <dbReference type="ARBA" id="ARBA00023180"/>
    </source>
</evidence>
<feature type="transmembrane region" description="Helical" evidence="3">
    <location>
        <begin position="167"/>
        <end position="184"/>
    </location>
</feature>
<accession>A0AAD4SAV3</accession>
<proteinExistence type="predicted"/>
<keyword evidence="4" id="KW-0732">Signal</keyword>
<keyword evidence="1" id="KW-1015">Disulfide bond</keyword>
<keyword evidence="3" id="KW-0812">Transmembrane</keyword>
<dbReference type="SUPFAM" id="SSF49503">
    <property type="entry name" value="Cupredoxins"/>
    <property type="match status" value="1"/>
</dbReference>
<dbReference type="InterPro" id="IPR008972">
    <property type="entry name" value="Cupredoxin"/>
</dbReference>
<feature type="signal peptide" evidence="4">
    <location>
        <begin position="1"/>
        <end position="27"/>
    </location>
</feature>
<gene>
    <name evidence="6" type="ORF">MKW98_017172</name>
</gene>
<evidence type="ECO:0000259" key="5">
    <source>
        <dbReference type="PROSITE" id="PS51485"/>
    </source>
</evidence>
<evidence type="ECO:0000256" key="1">
    <source>
        <dbReference type="ARBA" id="ARBA00023157"/>
    </source>
</evidence>